<organism evidence="1 2">
    <name type="scientific">Methylobacterium tardum</name>
    <dbReference type="NCBI Taxonomy" id="374432"/>
    <lineage>
        <taxon>Bacteria</taxon>
        <taxon>Pseudomonadati</taxon>
        <taxon>Pseudomonadota</taxon>
        <taxon>Alphaproteobacteria</taxon>
        <taxon>Hyphomicrobiales</taxon>
        <taxon>Methylobacteriaceae</taxon>
        <taxon>Methylobacterium</taxon>
    </lineage>
</organism>
<accession>A0AA37WWU4</accession>
<gene>
    <name evidence="1" type="ORF">GCM10007890_56480</name>
</gene>
<reference evidence="2" key="1">
    <citation type="journal article" date="2019" name="Int. J. Syst. Evol. Microbiol.">
        <title>The Global Catalogue of Microorganisms (GCM) 10K type strain sequencing project: providing services to taxonomists for standard genome sequencing and annotation.</title>
        <authorList>
            <consortium name="The Broad Institute Genomics Platform"/>
            <consortium name="The Broad Institute Genome Sequencing Center for Infectious Disease"/>
            <person name="Wu L."/>
            <person name="Ma J."/>
        </authorList>
    </citation>
    <scope>NUCLEOTIDE SEQUENCE [LARGE SCALE GENOMIC DNA]</scope>
    <source>
        <strain evidence="2">NBRC 103632</strain>
    </source>
</reference>
<name>A0AA37WWU4_9HYPH</name>
<proteinExistence type="predicted"/>
<dbReference type="Proteomes" id="UP001157440">
    <property type="component" value="Unassembled WGS sequence"/>
</dbReference>
<protein>
    <submittedName>
        <fullName evidence="1">Uncharacterized protein</fullName>
    </submittedName>
</protein>
<comment type="caution">
    <text evidence="1">The sequence shown here is derived from an EMBL/GenBank/DDBJ whole genome shotgun (WGS) entry which is preliminary data.</text>
</comment>
<evidence type="ECO:0000313" key="2">
    <source>
        <dbReference type="Proteomes" id="UP001157440"/>
    </source>
</evidence>
<evidence type="ECO:0000313" key="1">
    <source>
        <dbReference type="EMBL" id="GLS73633.1"/>
    </source>
</evidence>
<sequence>MPAWELIREVLVKGRADGLDDVQLAGGIYTVLVSHGLIQGGRA</sequence>
<dbReference type="AlphaFoldDB" id="A0AA37WWU4"/>
<dbReference type="EMBL" id="BSPL01000028">
    <property type="protein sequence ID" value="GLS73633.1"/>
    <property type="molecule type" value="Genomic_DNA"/>
</dbReference>
<keyword evidence="2" id="KW-1185">Reference proteome</keyword>